<dbReference type="Pfam" id="PF01603">
    <property type="entry name" value="B56"/>
    <property type="match status" value="1"/>
</dbReference>
<comment type="similarity">
    <text evidence="1">Belongs to the phosphatase 2A regulatory subunit.</text>
</comment>
<dbReference type="InterPro" id="IPR002554">
    <property type="entry name" value="PP2A_B56"/>
</dbReference>
<evidence type="ECO:0000256" key="1">
    <source>
        <dbReference type="PIRNR" id="PIRNR028043"/>
    </source>
</evidence>
<feature type="compositionally biased region" description="Basic and acidic residues" evidence="2">
    <location>
        <begin position="45"/>
        <end position="54"/>
    </location>
</feature>
<proteinExistence type="inferred from homology"/>
<dbReference type="Gene3D" id="1.25.10.10">
    <property type="entry name" value="Leucine-rich Repeat Variant"/>
    <property type="match status" value="1"/>
</dbReference>
<feature type="compositionally biased region" description="Low complexity" evidence="2">
    <location>
        <begin position="69"/>
        <end position="83"/>
    </location>
</feature>
<dbReference type="PIRSF" id="PIRSF028043">
    <property type="entry name" value="PP2A_B56"/>
    <property type="match status" value="1"/>
</dbReference>
<dbReference type="GO" id="GO:0007165">
    <property type="term" value="P:signal transduction"/>
    <property type="evidence" value="ECO:0007669"/>
    <property type="project" value="InterPro"/>
</dbReference>
<reference evidence="3" key="1">
    <citation type="submission" date="2021-01" db="EMBL/GenBank/DDBJ databases">
        <authorList>
            <person name="Corre E."/>
            <person name="Pelletier E."/>
            <person name="Niang G."/>
            <person name="Scheremetjew M."/>
            <person name="Finn R."/>
            <person name="Kale V."/>
            <person name="Holt S."/>
            <person name="Cochrane G."/>
            <person name="Meng A."/>
            <person name="Brown T."/>
            <person name="Cohen L."/>
        </authorList>
    </citation>
    <scope>NUCLEOTIDE SEQUENCE</scope>
    <source>
        <strain evidence="3">GSBS06</strain>
    </source>
</reference>
<dbReference type="FunFam" id="1.25.10.10:FF:000331">
    <property type="entry name" value="Phosphoprotein phosphatase, putative"/>
    <property type="match status" value="1"/>
</dbReference>
<feature type="compositionally biased region" description="Low complexity" evidence="2">
    <location>
        <begin position="124"/>
        <end position="137"/>
    </location>
</feature>
<feature type="region of interest" description="Disordered" evidence="2">
    <location>
        <begin position="13"/>
        <end position="138"/>
    </location>
</feature>
<protein>
    <recommendedName>
        <fullName evidence="1">Serine/threonine protein phosphatase 2A regulatory subunit</fullName>
    </recommendedName>
</protein>
<evidence type="ECO:0000313" key="3">
    <source>
        <dbReference type="EMBL" id="CAE0442822.1"/>
    </source>
</evidence>
<dbReference type="InterPro" id="IPR016024">
    <property type="entry name" value="ARM-type_fold"/>
</dbReference>
<dbReference type="GO" id="GO:0000159">
    <property type="term" value="C:protein phosphatase type 2A complex"/>
    <property type="evidence" value="ECO:0007669"/>
    <property type="project" value="UniProtKB-UniRule"/>
</dbReference>
<dbReference type="PANTHER" id="PTHR10257:SF3">
    <property type="entry name" value="SERINE_THREONINE-PROTEIN PHOSPHATASE 2A 56 KDA REGULATORY SUBUNIT GAMMA ISOFORM"/>
    <property type="match status" value="1"/>
</dbReference>
<dbReference type="SUPFAM" id="SSF48371">
    <property type="entry name" value="ARM repeat"/>
    <property type="match status" value="1"/>
</dbReference>
<organism evidence="3">
    <name type="scientific">Aplanochytrium stocchinoi</name>
    <dbReference type="NCBI Taxonomy" id="215587"/>
    <lineage>
        <taxon>Eukaryota</taxon>
        <taxon>Sar</taxon>
        <taxon>Stramenopiles</taxon>
        <taxon>Bigyra</taxon>
        <taxon>Labyrinthulomycetes</taxon>
        <taxon>Thraustochytrida</taxon>
        <taxon>Thraustochytriidae</taxon>
        <taxon>Aplanochytrium</taxon>
    </lineage>
</organism>
<gene>
    <name evidence="3" type="ORF">ASTO00021_LOCUS12932</name>
    <name evidence="4" type="ORF">ASTO00021_LOCUS12933</name>
</gene>
<dbReference type="InterPro" id="IPR011989">
    <property type="entry name" value="ARM-like"/>
</dbReference>
<sequence>MDDFKRSIKAVKKKLTNQGLLGGKATTGTDHSHIFSADSTQSEAGSKDMSDPKNKQKAKSKHKRLGIFSTTSSSTANDLSTSSPGGTGDVKLDIGRSDSENLKEKGKNGISLGSKHKKPKRVTQSQPSSPLSGSPVQTQAHANFHTCTQEQANVNVSMDDDSDAKMRICVSGNMNMDKQSKGTETPRSKEVLIQTGAVGSPYLDVGMQRVSPNMMDMMEIFKGLPMLGEANNPSEQTELFRYKLQLCKIVFDFDKNEENSTSTLQNGPHSSTELLYGKELKRKTLLELVEYVNSERGQKIFAAVNMMEEVIDMVSINIFRPLPPQEDEYDPEEDDPVLETAWPHLQVVYEFLLRFVMSKEVPSKTAKRKGVIDQKFCLRLIHMFDSEDPRERDYLKTILHRVYGKFMSHRQFIRTQIGYTFQRFVYETQRHNGISELLEILGSIINGFVLPLKEEHQSFLRTSLIPLHKPKMVALYHQQLNYCIVQYTDKDRSTCVPIMNGLYKYWPWTHSSKQVMFLNEVEEILDSVVPDFVEEMRPALLRILNKSIKSEHFQVVERTLYLWNNNHIVTHCFANDQAKYVLPAIFSPLKRKLKEHWNPTVMNLADEVAHLYRIVDGSLWKQLESTHKLRNETKLRIAQRRKHIWTKLKSGVPPSKLDFENNLLVKDPSTDGDYTDEEDMMYHGSTDTLQNFQNPMDTS</sequence>
<dbReference type="EMBL" id="HBIN01016978">
    <property type="protein sequence ID" value="CAE0442822.1"/>
    <property type="molecule type" value="Transcribed_RNA"/>
</dbReference>
<evidence type="ECO:0000256" key="2">
    <source>
        <dbReference type="SAM" id="MobiDB-lite"/>
    </source>
</evidence>
<name>A0A6S8EAE1_9STRA</name>
<dbReference type="EMBL" id="HBIN01016979">
    <property type="protein sequence ID" value="CAE0442823.1"/>
    <property type="molecule type" value="Transcribed_RNA"/>
</dbReference>
<feature type="compositionally biased region" description="Basic and acidic residues" evidence="2">
    <location>
        <begin position="90"/>
        <end position="107"/>
    </location>
</feature>
<accession>A0A6S8EAE1</accession>
<feature type="compositionally biased region" description="Basic residues" evidence="2">
    <location>
        <begin position="55"/>
        <end position="65"/>
    </location>
</feature>
<dbReference type="AlphaFoldDB" id="A0A6S8EAE1"/>
<dbReference type="GO" id="GO:0019888">
    <property type="term" value="F:protein phosphatase regulator activity"/>
    <property type="evidence" value="ECO:0007669"/>
    <property type="project" value="UniProtKB-UniRule"/>
</dbReference>
<dbReference type="PANTHER" id="PTHR10257">
    <property type="entry name" value="SERINE/THREONINE PROTEIN PHOSPHATASE 2A PP2A REGULATORY SUBUNIT B"/>
    <property type="match status" value="1"/>
</dbReference>
<evidence type="ECO:0000313" key="4">
    <source>
        <dbReference type="EMBL" id="CAE0442823.1"/>
    </source>
</evidence>